<accession>A0A1H8I1K9</accession>
<dbReference type="AlphaFoldDB" id="A0A1H8I1K9"/>
<evidence type="ECO:0000256" key="3">
    <source>
        <dbReference type="ARBA" id="ARBA00023163"/>
    </source>
</evidence>
<dbReference type="SMART" id="SM00421">
    <property type="entry name" value="HTH_LUXR"/>
    <property type="match status" value="1"/>
</dbReference>
<proteinExistence type="predicted"/>
<dbReference type="GO" id="GO:0003677">
    <property type="term" value="F:DNA binding"/>
    <property type="evidence" value="ECO:0007669"/>
    <property type="project" value="UniProtKB-KW"/>
</dbReference>
<dbReference type="InterPro" id="IPR000792">
    <property type="entry name" value="Tscrpt_reg_LuxR_C"/>
</dbReference>
<dbReference type="InterPro" id="IPR016032">
    <property type="entry name" value="Sig_transdc_resp-reg_C-effctor"/>
</dbReference>
<keyword evidence="1" id="KW-0805">Transcription regulation</keyword>
<dbReference type="GO" id="GO:0006355">
    <property type="term" value="P:regulation of DNA-templated transcription"/>
    <property type="evidence" value="ECO:0007669"/>
    <property type="project" value="InterPro"/>
</dbReference>
<dbReference type="RefSeq" id="WP_089920386.1">
    <property type="nucleotide sequence ID" value="NZ_FOBB01000011.1"/>
</dbReference>
<evidence type="ECO:0000256" key="1">
    <source>
        <dbReference type="ARBA" id="ARBA00023015"/>
    </source>
</evidence>
<keyword evidence="6" id="KW-1185">Reference proteome</keyword>
<dbReference type="PRINTS" id="PR00038">
    <property type="entry name" value="HTHLUXR"/>
</dbReference>
<evidence type="ECO:0000313" key="5">
    <source>
        <dbReference type="EMBL" id="SEN62204.1"/>
    </source>
</evidence>
<dbReference type="CDD" id="cd06170">
    <property type="entry name" value="LuxR_C_like"/>
    <property type="match status" value="1"/>
</dbReference>
<dbReference type="PANTHER" id="PTHR44688:SF16">
    <property type="entry name" value="DNA-BINDING TRANSCRIPTIONAL ACTIVATOR DEVR_DOSR"/>
    <property type="match status" value="1"/>
</dbReference>
<dbReference type="PROSITE" id="PS00622">
    <property type="entry name" value="HTH_LUXR_1"/>
    <property type="match status" value="1"/>
</dbReference>
<dbReference type="PROSITE" id="PS50043">
    <property type="entry name" value="HTH_LUXR_2"/>
    <property type="match status" value="1"/>
</dbReference>
<organism evidence="5 6">
    <name type="scientific">Chitinophaga rupis</name>
    <dbReference type="NCBI Taxonomy" id="573321"/>
    <lineage>
        <taxon>Bacteria</taxon>
        <taxon>Pseudomonadati</taxon>
        <taxon>Bacteroidota</taxon>
        <taxon>Chitinophagia</taxon>
        <taxon>Chitinophagales</taxon>
        <taxon>Chitinophagaceae</taxon>
        <taxon>Chitinophaga</taxon>
    </lineage>
</organism>
<protein>
    <submittedName>
        <fullName evidence="5">DNA-binding response regulator, NarL/FixJ family, contains REC and HTH domains</fullName>
    </submittedName>
</protein>
<evidence type="ECO:0000256" key="2">
    <source>
        <dbReference type="ARBA" id="ARBA00023125"/>
    </source>
</evidence>
<dbReference type="PANTHER" id="PTHR44688">
    <property type="entry name" value="DNA-BINDING TRANSCRIPTIONAL ACTIVATOR DEVR_DOSR"/>
    <property type="match status" value="1"/>
</dbReference>
<keyword evidence="3" id="KW-0804">Transcription</keyword>
<feature type="domain" description="HTH luxR-type" evidence="4">
    <location>
        <begin position="161"/>
        <end position="225"/>
    </location>
</feature>
<dbReference type="OrthoDB" id="9797341at2"/>
<evidence type="ECO:0000259" key="4">
    <source>
        <dbReference type="PROSITE" id="PS50043"/>
    </source>
</evidence>
<gene>
    <name evidence="5" type="ORF">SAMN04488505_111215</name>
</gene>
<evidence type="ECO:0000313" key="6">
    <source>
        <dbReference type="Proteomes" id="UP000198984"/>
    </source>
</evidence>
<dbReference type="EMBL" id="FOBB01000011">
    <property type="protein sequence ID" value="SEN62204.1"/>
    <property type="molecule type" value="Genomic_DNA"/>
</dbReference>
<dbReference type="Pfam" id="PF00196">
    <property type="entry name" value="GerE"/>
    <property type="match status" value="1"/>
</dbReference>
<keyword evidence="2 5" id="KW-0238">DNA-binding</keyword>
<dbReference type="SUPFAM" id="SSF46894">
    <property type="entry name" value="C-terminal effector domain of the bipartite response regulators"/>
    <property type="match status" value="1"/>
</dbReference>
<sequence>MQHSSRHLEGPSPSVTGSSLQPVIITADPHFHHTLITAIPDLQPFCIHAASLDHALQLSHEFGDKLLLFIDIDSYEAAALIRFMGSRHALPNAMQVVGISDCRDLNIVINYLKAGFNGYVLKQEVNAALPAYAGNVLLQQGFPLSPLITQQFIHDLVMAQPGNYTTLLSKRELEILKRLMNGSSYKLIAGDLQISIETVRFHAKNIYRKLDVNSKSELVVRILHWPNASAFMH</sequence>
<dbReference type="STRING" id="573321.SAMN04488505_111215"/>
<dbReference type="Gene3D" id="3.40.50.2300">
    <property type="match status" value="1"/>
</dbReference>
<reference evidence="5 6" key="1">
    <citation type="submission" date="2016-10" db="EMBL/GenBank/DDBJ databases">
        <authorList>
            <person name="de Groot N.N."/>
        </authorList>
    </citation>
    <scope>NUCLEOTIDE SEQUENCE [LARGE SCALE GENOMIC DNA]</scope>
    <source>
        <strain evidence="5 6">DSM 21039</strain>
    </source>
</reference>
<dbReference type="Proteomes" id="UP000198984">
    <property type="component" value="Unassembled WGS sequence"/>
</dbReference>
<name>A0A1H8I1K9_9BACT</name>